<keyword evidence="3" id="KW-1185">Reference proteome</keyword>
<evidence type="ECO:0000259" key="1">
    <source>
        <dbReference type="PROSITE" id="PS51186"/>
    </source>
</evidence>
<feature type="domain" description="N-acetyltransferase" evidence="1">
    <location>
        <begin position="3"/>
        <end position="148"/>
    </location>
</feature>
<keyword evidence="2" id="KW-0808">Transferase</keyword>
<keyword evidence="2" id="KW-0012">Acyltransferase</keyword>
<organism evidence="2 3">
    <name type="scientific">Vibrio caribbeanicus ATCC BAA-2122</name>
    <dbReference type="NCBI Taxonomy" id="796620"/>
    <lineage>
        <taxon>Bacteria</taxon>
        <taxon>Pseudomonadati</taxon>
        <taxon>Pseudomonadota</taxon>
        <taxon>Gammaproteobacteria</taxon>
        <taxon>Vibrionales</taxon>
        <taxon>Vibrionaceae</taxon>
        <taxon>Vibrio</taxon>
    </lineage>
</organism>
<dbReference type="AlphaFoldDB" id="E3BHB8"/>
<accession>E3BHB8</accession>
<reference evidence="2 3" key="1">
    <citation type="journal article" date="2012" name="Int. J. Syst. Evol. Microbiol.">
        <title>Vibrio caribbeanicus sp. nov., isolated from the marine sponge Scleritoderma cyanea.</title>
        <authorList>
            <person name="Hoffmann M."/>
            <person name="Monday S.R."/>
            <person name="Allard M.W."/>
            <person name="Strain E.A."/>
            <person name="Whittaker P."/>
            <person name="Naum M."/>
            <person name="McCarthy P.J."/>
            <person name="Lopez J.V."/>
            <person name="Fischer M."/>
            <person name="Brown E.W."/>
        </authorList>
    </citation>
    <scope>NUCLEOTIDE SEQUENCE [LARGE SCALE GENOMIC DNA]</scope>
    <source>
        <strain evidence="2 3">ATCC BAA-2122</strain>
    </source>
</reference>
<dbReference type="eggNOG" id="COG0456">
    <property type="taxonomic scope" value="Bacteria"/>
</dbReference>
<dbReference type="InterPro" id="IPR000182">
    <property type="entry name" value="GNAT_dom"/>
</dbReference>
<dbReference type="Gene3D" id="3.40.630.30">
    <property type="match status" value="1"/>
</dbReference>
<dbReference type="Pfam" id="PF13673">
    <property type="entry name" value="Acetyltransf_10"/>
    <property type="match status" value="1"/>
</dbReference>
<dbReference type="RefSeq" id="WP_009600373.1">
    <property type="nucleotide sequence ID" value="NZ_AEIU01000055.1"/>
</dbReference>
<gene>
    <name evidence="2" type="ORF">VIBC2010_17794</name>
</gene>
<evidence type="ECO:0000313" key="3">
    <source>
        <dbReference type="Proteomes" id="UP000002943"/>
    </source>
</evidence>
<proteinExistence type="predicted"/>
<evidence type="ECO:0000313" key="2">
    <source>
        <dbReference type="EMBL" id="EFP97566.1"/>
    </source>
</evidence>
<dbReference type="SUPFAM" id="SSF55729">
    <property type="entry name" value="Acyl-CoA N-acyltransferases (Nat)"/>
    <property type="match status" value="1"/>
</dbReference>
<dbReference type="InterPro" id="IPR016181">
    <property type="entry name" value="Acyl_CoA_acyltransferase"/>
</dbReference>
<name>E3BHB8_9VIBR</name>
<dbReference type="STRING" id="796620.VIBC2010_17794"/>
<dbReference type="EMBL" id="AEIU01000055">
    <property type="protein sequence ID" value="EFP97566.1"/>
    <property type="molecule type" value="Genomic_DNA"/>
</dbReference>
<protein>
    <submittedName>
        <fullName evidence="2">Acyltransferase</fullName>
    </submittedName>
</protein>
<sequence>MDRKVVPYTSQYKDACLNIFKSNIGKYFADNELKKFEEFLGSQVYSTKYFVVLSDSKVIGCGGYYFRDGEIRLVDGMIEKTNHKTGAGLLLLEHRLNAAKSEYPDKSIGITTSQHTEGFFKKYGFETTDVVKNFFGEGIDKVSMVYKP</sequence>
<comment type="caution">
    <text evidence="2">The sequence shown here is derived from an EMBL/GenBank/DDBJ whole genome shotgun (WGS) entry which is preliminary data.</text>
</comment>
<dbReference type="Proteomes" id="UP000002943">
    <property type="component" value="Unassembled WGS sequence"/>
</dbReference>
<dbReference type="OrthoDB" id="2380306at2"/>
<dbReference type="PROSITE" id="PS51186">
    <property type="entry name" value="GNAT"/>
    <property type="match status" value="1"/>
</dbReference>
<dbReference type="GO" id="GO:0016747">
    <property type="term" value="F:acyltransferase activity, transferring groups other than amino-acyl groups"/>
    <property type="evidence" value="ECO:0007669"/>
    <property type="project" value="InterPro"/>
</dbReference>